<dbReference type="PROSITE" id="PS51257">
    <property type="entry name" value="PROKAR_LIPOPROTEIN"/>
    <property type="match status" value="1"/>
</dbReference>
<dbReference type="PROSITE" id="PS50830">
    <property type="entry name" value="TNASE_3"/>
    <property type="match status" value="1"/>
</dbReference>
<protein>
    <submittedName>
        <fullName evidence="3">Thermonuclease family protein</fullName>
    </submittedName>
</protein>
<comment type="caution">
    <text evidence="3">The sequence shown here is derived from an EMBL/GenBank/DDBJ whole genome shotgun (WGS) entry which is preliminary data.</text>
</comment>
<proteinExistence type="predicted"/>
<dbReference type="EMBL" id="QWGB01000007">
    <property type="protein sequence ID" value="RIJ22069.1"/>
    <property type="molecule type" value="Genomic_DNA"/>
</dbReference>
<feature type="chain" id="PRO_5017485223" evidence="1">
    <location>
        <begin position="26"/>
        <end position="163"/>
    </location>
</feature>
<gene>
    <name evidence="3" type="ORF">D1224_10880</name>
</gene>
<dbReference type="Pfam" id="PF00565">
    <property type="entry name" value="SNase"/>
    <property type="match status" value="1"/>
</dbReference>
<dbReference type="SMART" id="SM00318">
    <property type="entry name" value="SNc"/>
    <property type="match status" value="1"/>
</dbReference>
<organism evidence="3 4">
    <name type="scientific">Henriciella barbarensis</name>
    <dbReference type="NCBI Taxonomy" id="86342"/>
    <lineage>
        <taxon>Bacteria</taxon>
        <taxon>Pseudomonadati</taxon>
        <taxon>Pseudomonadota</taxon>
        <taxon>Alphaproteobacteria</taxon>
        <taxon>Hyphomonadales</taxon>
        <taxon>Hyphomonadaceae</taxon>
        <taxon>Henriciella</taxon>
    </lineage>
</organism>
<reference evidence="3 4" key="1">
    <citation type="submission" date="2018-08" db="EMBL/GenBank/DDBJ databases">
        <title>Henriciella mobilis sp. nov., isolated from seawater.</title>
        <authorList>
            <person name="Cheng H."/>
            <person name="Wu Y.-H."/>
            <person name="Xu X.-W."/>
            <person name="Guo L.-L."/>
        </authorList>
    </citation>
    <scope>NUCLEOTIDE SEQUENCE [LARGE SCALE GENOMIC DNA]</scope>
    <source>
        <strain evidence="3 4">CCUG66934</strain>
    </source>
</reference>
<keyword evidence="1" id="KW-0732">Signal</keyword>
<name>A0A399QXM7_9PROT</name>
<evidence type="ECO:0000313" key="4">
    <source>
        <dbReference type="Proteomes" id="UP000265431"/>
    </source>
</evidence>
<dbReference type="InterPro" id="IPR035437">
    <property type="entry name" value="SNase_OB-fold_sf"/>
</dbReference>
<keyword evidence="4" id="KW-1185">Reference proteome</keyword>
<evidence type="ECO:0000259" key="2">
    <source>
        <dbReference type="PROSITE" id="PS50830"/>
    </source>
</evidence>
<sequence length="163" mass="17459">MTIKRVGAFGMLGFVIAGCSVGSTAAEPAIEELAGVASVIDGDTIEIHGKRVRLSGYDTPERGARCGDVNVYQQAALALSDFIGSRTVTCDVSGEDRWDRAIAVCDVAGVDIGEFMVSTGWGRDWPRYSDGRYADEEARAREAGANVWSPTCPADLWGDRSYD</sequence>
<feature type="domain" description="TNase-like" evidence="2">
    <location>
        <begin position="30"/>
        <end position="150"/>
    </location>
</feature>
<dbReference type="InterPro" id="IPR016071">
    <property type="entry name" value="Staphylococal_nuclease_OB-fold"/>
</dbReference>
<accession>A0A399QXM7</accession>
<dbReference type="OrthoDB" id="9805504at2"/>
<evidence type="ECO:0000256" key="1">
    <source>
        <dbReference type="SAM" id="SignalP"/>
    </source>
</evidence>
<feature type="signal peptide" evidence="1">
    <location>
        <begin position="1"/>
        <end position="25"/>
    </location>
</feature>
<dbReference type="AlphaFoldDB" id="A0A399QXM7"/>
<dbReference type="SUPFAM" id="SSF50199">
    <property type="entry name" value="Staphylococcal nuclease"/>
    <property type="match status" value="1"/>
</dbReference>
<evidence type="ECO:0000313" key="3">
    <source>
        <dbReference type="EMBL" id="RIJ22069.1"/>
    </source>
</evidence>
<dbReference type="Gene3D" id="2.40.50.90">
    <property type="match status" value="1"/>
</dbReference>
<dbReference type="Proteomes" id="UP000265431">
    <property type="component" value="Unassembled WGS sequence"/>
</dbReference>